<dbReference type="InterPro" id="IPR014718">
    <property type="entry name" value="GH-type_carb-bd"/>
</dbReference>
<feature type="binding site" evidence="9">
    <location>
        <position position="75"/>
    </location>
    <ligand>
        <name>substrate</name>
    </ligand>
</feature>
<dbReference type="PANTHER" id="PTHR11122:SF13">
    <property type="entry name" value="GLUCOSE-6-PHOSPHATE 1-EPIMERASE"/>
    <property type="match status" value="1"/>
</dbReference>
<comment type="function">
    <text evidence="6">Mutarotase that catalyzes the interconversion of beta-D-galactose and alpha-D-galactose during galactose metabolism. Beta-D-galactose is metabolized in the liver into glucose 1-phosphate, the primary metabolic fuel, by the action of four enzymes that constitute the Leloir pathway: GALM, GALK1 (galactokinase), GALT (galactose-1-phosphate uridylyltransferase) and GALE (UDP-galactose-4'-epimerase). Involved in the maintenance of the equilibrium between the beta- and alpha-anomers of galactose, therefore ensuring a sufficient supply of the alpha-anomer for GALK1. Also active on D-glucose although shows a preference for galactose over glucose.</text>
</comment>
<evidence type="ECO:0000256" key="3">
    <source>
        <dbReference type="ARBA" id="ARBA00004947"/>
    </source>
</evidence>
<feature type="active site" evidence="8">
    <location>
        <position position="256"/>
    </location>
</feature>
<evidence type="ECO:0000313" key="10">
    <source>
        <dbReference type="EMBL" id="KAK2158820.1"/>
    </source>
</evidence>
<comment type="pathway">
    <text evidence="3">Carbohydrate metabolism; galactose metabolism.</text>
</comment>
<dbReference type="InterPro" id="IPR008183">
    <property type="entry name" value="Aldose_1/G6P_1-epimerase"/>
</dbReference>
<dbReference type="EC" id="5.1.3.15" evidence="7"/>
<feature type="binding site" evidence="9">
    <location>
        <position position="52"/>
    </location>
    <ligand>
        <name>substrate</name>
    </ligand>
</feature>
<dbReference type="AlphaFoldDB" id="A0AAD9JV45"/>
<dbReference type="EMBL" id="JAODUP010000163">
    <property type="protein sequence ID" value="KAK2158820.1"/>
    <property type="molecule type" value="Genomic_DNA"/>
</dbReference>
<gene>
    <name evidence="10" type="ORF">LSH36_163g02039</name>
</gene>
<dbReference type="PANTHER" id="PTHR11122">
    <property type="entry name" value="APOSPORY-ASSOCIATED PROTEIN C-RELATED"/>
    <property type="match status" value="1"/>
</dbReference>
<dbReference type="PIRSF" id="PIRSF016020">
    <property type="entry name" value="PHexose_mutarotase"/>
    <property type="match status" value="1"/>
</dbReference>
<keyword evidence="11" id="KW-1185">Reference proteome</keyword>
<feature type="active site" evidence="8">
    <location>
        <position position="152"/>
    </location>
</feature>
<feature type="binding site" evidence="9">
    <location>
        <position position="70"/>
    </location>
    <ligand>
        <name>substrate</name>
    </ligand>
</feature>
<accession>A0AAD9JV45</accession>
<evidence type="ECO:0000256" key="8">
    <source>
        <dbReference type="PIRSR" id="PIRSR016020-1"/>
    </source>
</evidence>
<name>A0AAD9JV45_9ANNE</name>
<evidence type="ECO:0000256" key="9">
    <source>
        <dbReference type="PIRSR" id="PIRSR016020-2"/>
    </source>
</evidence>
<comment type="similarity">
    <text evidence="4 7">Belongs to the glucose-6-phosphate 1-epimerase family.</text>
</comment>
<protein>
    <recommendedName>
        <fullName evidence="7">glucose-6-phosphate 1-epimerase</fullName>
        <ecNumber evidence="7">5.1.3.15</ecNumber>
    </recommendedName>
</protein>
<comment type="catalytic activity">
    <reaction evidence="1">
        <text>alpha-D-glucose 6-phosphate = beta-D-glucose 6-phosphate</text>
        <dbReference type="Rhea" id="RHEA:16249"/>
        <dbReference type="ChEBI" id="CHEBI:58225"/>
        <dbReference type="ChEBI" id="CHEBI:58247"/>
        <dbReference type="EC" id="5.1.3.15"/>
    </reaction>
</comment>
<dbReference type="GO" id="GO:0005737">
    <property type="term" value="C:cytoplasm"/>
    <property type="evidence" value="ECO:0007669"/>
    <property type="project" value="TreeGrafter"/>
</dbReference>
<comment type="caution">
    <text evidence="10">The sequence shown here is derived from an EMBL/GenBank/DDBJ whole genome shotgun (WGS) entry which is preliminary data.</text>
</comment>
<dbReference type="SUPFAM" id="SSF74650">
    <property type="entry name" value="Galactose mutarotase-like"/>
    <property type="match status" value="1"/>
</dbReference>
<proteinExistence type="inferred from homology"/>
<dbReference type="InterPro" id="IPR025532">
    <property type="entry name" value="G6P_1-epimerase"/>
</dbReference>
<keyword evidence="5 7" id="KW-0413">Isomerase</keyword>
<dbReference type="CDD" id="cd09020">
    <property type="entry name" value="D-hex-6-P-epi_like"/>
    <property type="match status" value="1"/>
</dbReference>
<dbReference type="Pfam" id="PF01263">
    <property type="entry name" value="Aldose_epim"/>
    <property type="match status" value="1"/>
</dbReference>
<comment type="catalytic activity">
    <reaction evidence="2">
        <text>alpha-D-galactose = beta-D-galactose</text>
        <dbReference type="Rhea" id="RHEA:28675"/>
        <dbReference type="ChEBI" id="CHEBI:27667"/>
        <dbReference type="ChEBI" id="CHEBI:28061"/>
        <dbReference type="EC" id="5.1.3.3"/>
    </reaction>
    <physiologicalReaction direction="right-to-left" evidence="2">
        <dbReference type="Rhea" id="RHEA:28677"/>
    </physiologicalReaction>
</comment>
<sequence length="284" mass="32161">MTTKDVVTLERSDNSSCKIHVFGATLYSWINKGEEMIFVSSKSHFDKKKAIRGGIPIVFPNFGPWDLGPQHGFARIMSWNSTEVSKDESSNPMAVFNLSDTEETRKMWNFRHVSWITFQLTYIVTLLEDSLKTDFIVKNVDDKQLGFTCLLHNYFKVPDVTKVTVSGLNGLRYKDKVRGGEMFTENGELVTVSENIDRIYQDTPSEHILKQVAGGCSIVITKTELPDTVVWNPWKENAASMSDFGDDEYPQMLCVEAGFVAKQKVLASDEKYMGSQRLTVKQVV</sequence>
<evidence type="ECO:0000256" key="4">
    <source>
        <dbReference type="ARBA" id="ARBA00005866"/>
    </source>
</evidence>
<dbReference type="GO" id="GO:0005975">
    <property type="term" value="P:carbohydrate metabolic process"/>
    <property type="evidence" value="ECO:0007669"/>
    <property type="project" value="InterPro"/>
</dbReference>
<dbReference type="GO" id="GO:0047938">
    <property type="term" value="F:glucose-6-phosphate 1-epimerase activity"/>
    <property type="evidence" value="ECO:0007669"/>
    <property type="project" value="UniProtKB-UniRule"/>
</dbReference>
<evidence type="ECO:0000256" key="2">
    <source>
        <dbReference type="ARBA" id="ARBA00001712"/>
    </source>
</evidence>
<evidence type="ECO:0000256" key="6">
    <source>
        <dbReference type="ARBA" id="ARBA00045743"/>
    </source>
</evidence>
<evidence type="ECO:0000313" key="11">
    <source>
        <dbReference type="Proteomes" id="UP001208570"/>
    </source>
</evidence>
<dbReference type="InterPro" id="IPR011013">
    <property type="entry name" value="Gal_mutarotase_sf_dom"/>
</dbReference>
<dbReference type="GO" id="GO:0030246">
    <property type="term" value="F:carbohydrate binding"/>
    <property type="evidence" value="ECO:0007669"/>
    <property type="project" value="UniProtKB-UniRule"/>
</dbReference>
<dbReference type="GO" id="GO:0004034">
    <property type="term" value="F:aldose 1-epimerase activity"/>
    <property type="evidence" value="ECO:0007669"/>
    <property type="project" value="UniProtKB-EC"/>
</dbReference>
<evidence type="ECO:0000256" key="7">
    <source>
        <dbReference type="PIRNR" id="PIRNR016020"/>
    </source>
</evidence>
<evidence type="ECO:0000256" key="5">
    <source>
        <dbReference type="ARBA" id="ARBA00023235"/>
    </source>
</evidence>
<reference evidence="10" key="1">
    <citation type="journal article" date="2023" name="Mol. Biol. Evol.">
        <title>Third-Generation Sequencing Reveals the Adaptive Role of the Epigenome in Three Deep-Sea Polychaetes.</title>
        <authorList>
            <person name="Perez M."/>
            <person name="Aroh O."/>
            <person name="Sun Y."/>
            <person name="Lan Y."/>
            <person name="Juniper S.K."/>
            <person name="Young C.R."/>
            <person name="Angers B."/>
            <person name="Qian P.Y."/>
        </authorList>
    </citation>
    <scope>NUCLEOTIDE SEQUENCE</scope>
    <source>
        <strain evidence="10">P08H-3</strain>
    </source>
</reference>
<dbReference type="Gene3D" id="2.70.98.10">
    <property type="match status" value="1"/>
</dbReference>
<evidence type="ECO:0000256" key="1">
    <source>
        <dbReference type="ARBA" id="ARBA00001096"/>
    </source>
</evidence>
<organism evidence="10 11">
    <name type="scientific">Paralvinella palmiformis</name>
    <dbReference type="NCBI Taxonomy" id="53620"/>
    <lineage>
        <taxon>Eukaryota</taxon>
        <taxon>Metazoa</taxon>
        <taxon>Spiralia</taxon>
        <taxon>Lophotrochozoa</taxon>
        <taxon>Annelida</taxon>
        <taxon>Polychaeta</taxon>
        <taxon>Sedentaria</taxon>
        <taxon>Canalipalpata</taxon>
        <taxon>Terebellida</taxon>
        <taxon>Terebelliformia</taxon>
        <taxon>Alvinellidae</taxon>
        <taxon>Paralvinella</taxon>
    </lineage>
</organism>
<dbReference type="Proteomes" id="UP001208570">
    <property type="component" value="Unassembled WGS sequence"/>
</dbReference>